<dbReference type="PANTHER" id="PTHR16255:SF1">
    <property type="entry name" value="REQUIRED FOR MEIOTIC NUCLEAR DIVISION PROTEIN 1 HOMOLOG"/>
    <property type="match status" value="1"/>
</dbReference>
<dbReference type="PANTHER" id="PTHR16255">
    <property type="entry name" value="REQUIRED FOR MEIOTIC NUCLEAR DIVISION PROTEIN 1 HOMOLOG"/>
    <property type="match status" value="1"/>
</dbReference>
<feature type="compositionally biased region" description="Polar residues" evidence="2">
    <location>
        <begin position="55"/>
        <end position="77"/>
    </location>
</feature>
<sequence>MSSSPPVHYGATASLPYSDYNHEDDYLSVDAEEGRRRRDEEETTPTAPSSSTSSLMRQYQTSGYHSDSAIPTQSHMTPNRRRRTSSREMLDPAAEPLIGTDIDESDRERDGRHHHLHSPSMNHGRESYEDGNGFAVQSMLDFDQFRSPLEEWVQPRKPRWNRKVTRKKTKKPTIAVRKGRLAVYCIASELQTDQIQRYLLQRKKEMVPVEKGGGKGKGAGGDGGGGGYYGTNGGKAGSQHSYFAPPAPPTLSTTNSSSLLLPVPKKKEDGRGSHIAARCKSFLRATANAAVSGVKAAPPSQSAKVDTSDLVGLNWRDKNFMGVIYTTDDDGKCDPLEVKHIFCFPYGCTVFWGCTKEEEERFISMLTPFAVELVSDMEREESYDDFAYFYGSSPQILHYEITLTSNDPEEKLALSFSLAQSAKLFVFEDRVDGTITSTKHIPIHLAEFGKTNVSRKEISKLTGKVFLERNEINLHSDILDTPEWFWEADLWEPRYVGLCKYLDLPNRVNILNKRLDILRELLNVLETQLDNSHSTKLELIVIALIIVEVVLQVLEIALNDLLHLNRNAF</sequence>
<dbReference type="Pfam" id="PF02582">
    <property type="entry name" value="DUF155"/>
    <property type="match status" value="1"/>
</dbReference>
<organism evidence="4 5">
    <name type="scientific">Nannochloropsis salina CCMP1776</name>
    <dbReference type="NCBI Taxonomy" id="1027361"/>
    <lineage>
        <taxon>Eukaryota</taxon>
        <taxon>Sar</taxon>
        <taxon>Stramenopiles</taxon>
        <taxon>Ochrophyta</taxon>
        <taxon>Eustigmatophyceae</taxon>
        <taxon>Eustigmatales</taxon>
        <taxon>Monodopsidaceae</taxon>
        <taxon>Microchloropsis</taxon>
        <taxon>Microchloropsis salina</taxon>
    </lineage>
</organism>
<feature type="region of interest" description="Disordered" evidence="2">
    <location>
        <begin position="1"/>
        <end position="129"/>
    </location>
</feature>
<evidence type="ECO:0000259" key="3">
    <source>
        <dbReference type="Pfam" id="PF02582"/>
    </source>
</evidence>
<dbReference type="EMBL" id="SDOX01000009">
    <property type="protein sequence ID" value="TFJ86192.1"/>
    <property type="molecule type" value="Genomic_DNA"/>
</dbReference>
<dbReference type="OrthoDB" id="18302at2759"/>
<comment type="similarity">
    <text evidence="1">Belongs to the RMD1/sif2 family.</text>
</comment>
<feature type="region of interest" description="Disordered" evidence="2">
    <location>
        <begin position="239"/>
        <end position="269"/>
    </location>
</feature>
<gene>
    <name evidence="4" type="ORF">NSK_002400</name>
</gene>
<accession>A0A4D9D3S6</accession>
<dbReference type="GO" id="GO:0005739">
    <property type="term" value="C:mitochondrion"/>
    <property type="evidence" value="ECO:0007669"/>
    <property type="project" value="UniProtKB-ARBA"/>
</dbReference>
<evidence type="ECO:0000313" key="5">
    <source>
        <dbReference type="Proteomes" id="UP000355283"/>
    </source>
</evidence>
<feature type="compositionally biased region" description="Low complexity" evidence="2">
    <location>
        <begin position="44"/>
        <end position="54"/>
    </location>
</feature>
<dbReference type="InterPro" id="IPR003734">
    <property type="entry name" value="DUF155"/>
</dbReference>
<dbReference type="InterPro" id="IPR051624">
    <property type="entry name" value="RMD1/Sad1-interacting"/>
</dbReference>
<keyword evidence="5" id="KW-1185">Reference proteome</keyword>
<evidence type="ECO:0000313" key="4">
    <source>
        <dbReference type="EMBL" id="TFJ86192.1"/>
    </source>
</evidence>
<feature type="compositionally biased region" description="Low complexity" evidence="2">
    <location>
        <begin position="250"/>
        <end position="263"/>
    </location>
</feature>
<dbReference type="AlphaFoldDB" id="A0A4D9D3S6"/>
<reference evidence="4 5" key="1">
    <citation type="submission" date="2019-01" db="EMBL/GenBank/DDBJ databases">
        <title>Nuclear Genome Assembly of the Microalgal Biofuel strain Nannochloropsis salina CCMP1776.</title>
        <authorList>
            <person name="Hovde B."/>
        </authorList>
    </citation>
    <scope>NUCLEOTIDE SEQUENCE [LARGE SCALE GENOMIC DNA]</scope>
    <source>
        <strain evidence="4 5">CCMP1776</strain>
    </source>
</reference>
<evidence type="ECO:0000256" key="2">
    <source>
        <dbReference type="SAM" id="MobiDB-lite"/>
    </source>
</evidence>
<protein>
    <recommendedName>
        <fullName evidence="3">DUF155 domain-containing protein</fullName>
    </recommendedName>
</protein>
<proteinExistence type="inferred from homology"/>
<feature type="domain" description="DUF155" evidence="3">
    <location>
        <begin position="341"/>
        <end position="512"/>
    </location>
</feature>
<comment type="caution">
    <text evidence="4">The sequence shown here is derived from an EMBL/GenBank/DDBJ whole genome shotgun (WGS) entry which is preliminary data.</text>
</comment>
<name>A0A4D9D3S6_9STRA</name>
<dbReference type="Proteomes" id="UP000355283">
    <property type="component" value="Unassembled WGS sequence"/>
</dbReference>
<evidence type="ECO:0000256" key="1">
    <source>
        <dbReference type="ARBA" id="ARBA00008306"/>
    </source>
</evidence>